<reference evidence="2" key="1">
    <citation type="submission" date="2022-10" db="EMBL/GenBank/DDBJ databases">
        <authorList>
            <person name="Chen Y."/>
            <person name="Dougan E. K."/>
            <person name="Chan C."/>
            <person name="Rhodes N."/>
            <person name="Thang M."/>
        </authorList>
    </citation>
    <scope>NUCLEOTIDE SEQUENCE</scope>
</reference>
<keyword evidence="1" id="KW-0175">Coiled coil</keyword>
<organism evidence="2">
    <name type="scientific">Cladocopium goreaui</name>
    <dbReference type="NCBI Taxonomy" id="2562237"/>
    <lineage>
        <taxon>Eukaryota</taxon>
        <taxon>Sar</taxon>
        <taxon>Alveolata</taxon>
        <taxon>Dinophyceae</taxon>
        <taxon>Suessiales</taxon>
        <taxon>Symbiodiniaceae</taxon>
        <taxon>Cladocopium</taxon>
    </lineage>
</organism>
<name>A0A9P1DDY8_9DINO</name>
<dbReference type="EMBL" id="CAMXCT030004379">
    <property type="protein sequence ID" value="CAL4796096.1"/>
    <property type="molecule type" value="Genomic_DNA"/>
</dbReference>
<feature type="coiled-coil region" evidence="1">
    <location>
        <begin position="616"/>
        <end position="650"/>
    </location>
</feature>
<evidence type="ECO:0000256" key="1">
    <source>
        <dbReference type="SAM" id="Coils"/>
    </source>
</evidence>
<evidence type="ECO:0000313" key="4">
    <source>
        <dbReference type="Proteomes" id="UP001152797"/>
    </source>
</evidence>
<proteinExistence type="predicted"/>
<keyword evidence="4" id="KW-1185">Reference proteome</keyword>
<gene>
    <name evidence="2" type="ORF">C1SCF055_LOCUS34190</name>
</gene>
<protein>
    <submittedName>
        <fullName evidence="3">Fibronectin type-III domain-containing protein</fullName>
    </submittedName>
</protein>
<evidence type="ECO:0000313" key="2">
    <source>
        <dbReference type="EMBL" id="CAI4008784.1"/>
    </source>
</evidence>
<evidence type="ECO:0000313" key="3">
    <source>
        <dbReference type="EMBL" id="CAL4796096.1"/>
    </source>
</evidence>
<dbReference type="EMBL" id="CAMXCT020004379">
    <property type="protein sequence ID" value="CAL1162159.1"/>
    <property type="molecule type" value="Genomic_DNA"/>
</dbReference>
<sequence>MAVLPVPSKAPAKPVDLEVKARPDKSLHIRWQADGAHGRFQVEVCYFEFEGPMLDPFHSSGVIEVERCAALVPHPEKVPKDQAWVVKVFVKAVSEDGLLSEAAEKQVTWDAELSVEETAKDLKQRVAEFEQTEFAHFVAAKGDPHIVVVAAQHHGKSSHINHLSRCLHGDLTLNDHMDQAPASEEEKTVALKSIKIPLGSSHMVLVDTPAFPNMNDEMQGKLKTLLSTGVKDGARRQDLAPEKQSSFSKPPHGAIVVVSLCHWRDQKTETQGYLQKMAGVFKTASGGRVEFPYVVVVTFLDEFLRDCQKEDPREELESALEGIKRFSKTDHVYAITNYKRNSCGSLRTNKATFDLLSQLLEKAMRENTATPVQEWASAAFAAVAATPRSEAALAGYAQSLGGQSDVQIKLFRYSEQDGLDTDALKAEVESASEASVLLLATAASCYLWFDKDEGDRPGNVEQICTILKNFPEIRVNFVVCPTNKSARDGWQQHPPDFQKVFRGFLPETRRPHTWTDFDPEQDLGHWQERIRSLIYSAQHKQALQCQDVHQEPRGGWIWKQIRSLTRRVARALNHQDIHQPPPHRWPFGSGALWKSVGFSLLLLGIVGILFHLTSKVDMQKQQLDTQQQKLHRHQQEIQVLRDKILSLERKDKAHSEKILELGPTSTGQSTMISHLNSTSELHGKRLSALSSLQEDTKSSGDWCAREVGHLRGQMSECSRNACAPDTCAAAFYQEKAQQLLQDTKPMEIPSRNQSLDAVNEMQCQNCQCPAPAKPVDLEVKARPNKSLHIRWQTEDGAHGHFQVEVCYFEFEGPIIDPFHSTGIIQVERCAALVPHPEQVPRDQACVVKVVLRAVSEDGLLSEAAKKQVTWDAELSVEETAKDLKQRVAEFEQTEFAHFVAAKGDPHIVVVAAQHHGKSSHINHLSRCLHGDLTLNDHMDQAPASEEEKTVALKSIKIPLGSSHMVLVDTPAFPNMNDEMQGKLKTLLSTGVKDGARRQDLAPEKQSSFSKPPHGAIVVVSLCHWRDQKTETQGYLQKMAGVFKTASGGRVEFPYVVVVTFLDEFLRDCQKEDPREELESALEGIKRFSKTDHVYAITNYKRNSCGSLRTNKATFDLLSQLLEKAMRENTATPVQEWASAASTAVAATPKLPWISLAPSQPAFTRSKAALAGYAQSLGGQSDVQIKLFHYSEQDGLDADALEAQVLSASEASVLLLATAASSYLWFDAEHYPRNVELCTILKNFPEIRVNFVVCPTTNSARDGWQQHQSDLGSIFGNFLPETGNVDTWTKYNPDQKIEPEQIRSLICRARSPSSSNHESLRVQAKSGSMWTSFAFVTFVLLLLAAFVLQHLAIQDLRNQIQSLETKGKTSSQRISDLGTDVESQAKEIRDEVENLTAVLDKRIDQIEARHQSQNKKLGELESSMESHATSLSSLVSTSESQGKRITQLATDAEFQAKEIRDNLHQRAEALDKRIGEINGRAEVHGQKIQGLESSVNSNAVRISELASTSESQGKAISELAANVDSRAKEIRNELHTRASALEKKTEDVDARAEVRGQKIQGLESSVNSNAVRISELASTSESQGKAISELAANVDSRAKEIRNELHARASALEKKTEDIDARAEVHGQKIPGLESSVNSNAVRISELASTSESQGKAISELAANVDSRAKEIRNELHARASALEKKTEDIDARAEVHGQKIEGLESSVNSNAVRISELASTSESQGKAISELAANVESRAKESLDEVDNLTATLGKRIDQVEASHQSRGKKLGELESSMKSCSNAIEDGVQNSTALLGQKIGNLEVKTWQHQMNINNLIGMINRHTEIVSVLEITSESHGQRISEWHRDAQARAQQVENLCVNATQATEQHLADLKRPLEDMSLKCQIARLVGPVVGL</sequence>
<dbReference type="SUPFAM" id="SSF52540">
    <property type="entry name" value="P-loop containing nucleoside triphosphate hydrolases"/>
    <property type="match status" value="2"/>
</dbReference>
<dbReference type="Proteomes" id="UP001152797">
    <property type="component" value="Unassembled WGS sequence"/>
</dbReference>
<dbReference type="EMBL" id="CAMXCT010004379">
    <property type="protein sequence ID" value="CAI4008784.1"/>
    <property type="molecule type" value="Genomic_DNA"/>
</dbReference>
<dbReference type="InterPro" id="IPR027417">
    <property type="entry name" value="P-loop_NTPase"/>
</dbReference>
<feature type="coiled-coil region" evidence="1">
    <location>
        <begin position="1352"/>
        <end position="1422"/>
    </location>
</feature>
<reference evidence="3 4" key="2">
    <citation type="submission" date="2024-05" db="EMBL/GenBank/DDBJ databases">
        <authorList>
            <person name="Chen Y."/>
            <person name="Shah S."/>
            <person name="Dougan E. K."/>
            <person name="Thang M."/>
            <person name="Chan C."/>
        </authorList>
    </citation>
    <scope>NUCLEOTIDE SEQUENCE [LARGE SCALE GENOMIC DNA]</scope>
</reference>
<dbReference type="Gene3D" id="1.10.287.1490">
    <property type="match status" value="1"/>
</dbReference>
<accession>A0A9P1DDY8</accession>
<comment type="caution">
    <text evidence="2">The sequence shown here is derived from an EMBL/GenBank/DDBJ whole genome shotgun (WGS) entry which is preliminary data.</text>
</comment>
<dbReference type="Gene3D" id="3.40.50.300">
    <property type="entry name" value="P-loop containing nucleotide triphosphate hydrolases"/>
    <property type="match status" value="2"/>
</dbReference>